<sequence>MKVERNQAESVEKCQIHCVLSKIFICLKIIFCSLSKSPVGRRFSDRRIGNNQASSSQQQQQFGGPSITSGSVIL</sequence>
<dbReference type="EMBL" id="CAJEWN010000753">
    <property type="protein sequence ID" value="CAD2189513.1"/>
    <property type="molecule type" value="Genomic_DNA"/>
</dbReference>
<proteinExistence type="predicted"/>
<feature type="compositionally biased region" description="Low complexity" evidence="1">
    <location>
        <begin position="52"/>
        <end position="61"/>
    </location>
</feature>
<gene>
    <name evidence="2" type="ORF">MENT_LOCUS42238</name>
</gene>
<reference evidence="2 3" key="1">
    <citation type="submission" date="2020-08" db="EMBL/GenBank/DDBJ databases">
        <authorList>
            <person name="Koutsovoulos G."/>
            <person name="Danchin GJ E."/>
        </authorList>
    </citation>
    <scope>NUCLEOTIDE SEQUENCE [LARGE SCALE GENOMIC DNA]</scope>
</reference>
<dbReference type="AlphaFoldDB" id="A0A6V7WRA7"/>
<evidence type="ECO:0000313" key="2">
    <source>
        <dbReference type="EMBL" id="CAD2189513.1"/>
    </source>
</evidence>
<evidence type="ECO:0000313" key="3">
    <source>
        <dbReference type="Proteomes" id="UP000580250"/>
    </source>
</evidence>
<name>A0A6V7WRA7_MELEN</name>
<protein>
    <submittedName>
        <fullName evidence="2">Uncharacterized protein</fullName>
    </submittedName>
</protein>
<comment type="caution">
    <text evidence="2">The sequence shown here is derived from an EMBL/GenBank/DDBJ whole genome shotgun (WGS) entry which is preliminary data.</text>
</comment>
<accession>A0A6V7WRA7</accession>
<feature type="compositionally biased region" description="Polar residues" evidence="1">
    <location>
        <begin position="62"/>
        <end position="74"/>
    </location>
</feature>
<feature type="region of interest" description="Disordered" evidence="1">
    <location>
        <begin position="45"/>
        <end position="74"/>
    </location>
</feature>
<dbReference type="Proteomes" id="UP000580250">
    <property type="component" value="Unassembled WGS sequence"/>
</dbReference>
<evidence type="ECO:0000256" key="1">
    <source>
        <dbReference type="SAM" id="MobiDB-lite"/>
    </source>
</evidence>
<organism evidence="2 3">
    <name type="scientific">Meloidogyne enterolobii</name>
    <name type="common">Root-knot nematode worm</name>
    <name type="synonym">Meloidogyne mayaguensis</name>
    <dbReference type="NCBI Taxonomy" id="390850"/>
    <lineage>
        <taxon>Eukaryota</taxon>
        <taxon>Metazoa</taxon>
        <taxon>Ecdysozoa</taxon>
        <taxon>Nematoda</taxon>
        <taxon>Chromadorea</taxon>
        <taxon>Rhabditida</taxon>
        <taxon>Tylenchina</taxon>
        <taxon>Tylenchomorpha</taxon>
        <taxon>Tylenchoidea</taxon>
        <taxon>Meloidogynidae</taxon>
        <taxon>Meloidogyninae</taxon>
        <taxon>Meloidogyne</taxon>
    </lineage>
</organism>